<feature type="domain" description="Cadherin" evidence="9">
    <location>
        <begin position="1534"/>
        <end position="1654"/>
    </location>
</feature>
<dbReference type="GO" id="GO:0007156">
    <property type="term" value="P:homophilic cell adhesion via plasma membrane adhesion molecules"/>
    <property type="evidence" value="ECO:0007669"/>
    <property type="project" value="InterPro"/>
</dbReference>
<evidence type="ECO:0000256" key="1">
    <source>
        <dbReference type="ARBA" id="ARBA00004370"/>
    </source>
</evidence>
<dbReference type="InterPro" id="IPR036439">
    <property type="entry name" value="Dockerin_dom_sf"/>
</dbReference>
<evidence type="ECO:0000256" key="6">
    <source>
        <dbReference type="ARBA" id="ARBA00022837"/>
    </source>
</evidence>
<feature type="domain" description="Cadherin" evidence="9">
    <location>
        <begin position="1113"/>
        <end position="1215"/>
    </location>
</feature>
<dbReference type="InterPro" id="IPR039808">
    <property type="entry name" value="Cadherin"/>
</dbReference>
<dbReference type="Proteomes" id="UP000318053">
    <property type="component" value="Unassembled WGS sequence"/>
</dbReference>
<dbReference type="GO" id="GO:0016477">
    <property type="term" value="P:cell migration"/>
    <property type="evidence" value="ECO:0007669"/>
    <property type="project" value="TreeGrafter"/>
</dbReference>
<keyword evidence="4" id="KW-0732">Signal</keyword>
<dbReference type="Gene3D" id="2.60.40.60">
    <property type="entry name" value="Cadherins"/>
    <property type="match status" value="4"/>
</dbReference>
<dbReference type="InterPro" id="IPR013783">
    <property type="entry name" value="Ig-like_fold"/>
</dbReference>
<gene>
    <name evidence="10" type="ORF">CA85_32130</name>
</gene>
<dbReference type="InterPro" id="IPR033764">
    <property type="entry name" value="Sdr_B"/>
</dbReference>
<dbReference type="PRINTS" id="PR00205">
    <property type="entry name" value="CADHERIN"/>
</dbReference>
<dbReference type="GO" id="GO:0016342">
    <property type="term" value="C:catenin complex"/>
    <property type="evidence" value="ECO:0007669"/>
    <property type="project" value="TreeGrafter"/>
</dbReference>
<dbReference type="RefSeq" id="WP_146392139.1">
    <property type="nucleotide sequence ID" value="NZ_SJPK01000007.1"/>
</dbReference>
<keyword evidence="6" id="KW-0106">Calcium</keyword>
<dbReference type="Gene3D" id="1.10.1330.10">
    <property type="entry name" value="Dockerin domain"/>
    <property type="match status" value="1"/>
</dbReference>
<dbReference type="SMART" id="SM00112">
    <property type="entry name" value="CA"/>
    <property type="match status" value="4"/>
</dbReference>
<dbReference type="InterPro" id="IPR002126">
    <property type="entry name" value="Cadherin-like_dom"/>
</dbReference>
<evidence type="ECO:0000256" key="5">
    <source>
        <dbReference type="ARBA" id="ARBA00022737"/>
    </source>
</evidence>
<dbReference type="SUPFAM" id="SSF117074">
    <property type="entry name" value="Hypothetical protein PA1324"/>
    <property type="match status" value="1"/>
</dbReference>
<evidence type="ECO:0000256" key="4">
    <source>
        <dbReference type="ARBA" id="ARBA00022729"/>
    </source>
</evidence>
<evidence type="ECO:0000256" key="7">
    <source>
        <dbReference type="ARBA" id="ARBA00023136"/>
    </source>
</evidence>
<keyword evidence="3" id="KW-0964">Secreted</keyword>
<dbReference type="GO" id="GO:0005509">
    <property type="term" value="F:calcium ion binding"/>
    <property type="evidence" value="ECO:0007669"/>
    <property type="project" value="InterPro"/>
</dbReference>
<dbReference type="CDD" id="cd11304">
    <property type="entry name" value="Cadherin_repeat"/>
    <property type="match status" value="4"/>
</dbReference>
<dbReference type="InterPro" id="IPR002105">
    <property type="entry name" value="Dockerin_1_rpt"/>
</dbReference>
<evidence type="ECO:0000256" key="8">
    <source>
        <dbReference type="SAM" id="MobiDB-lite"/>
    </source>
</evidence>
<keyword evidence="5" id="KW-0677">Repeat</keyword>
<feature type="domain" description="Cadherin" evidence="9">
    <location>
        <begin position="1332"/>
        <end position="1429"/>
    </location>
</feature>
<dbReference type="SUPFAM" id="SSF63825">
    <property type="entry name" value="YWTD domain"/>
    <property type="match status" value="1"/>
</dbReference>
<dbReference type="GO" id="GO:0008013">
    <property type="term" value="F:beta-catenin binding"/>
    <property type="evidence" value="ECO:0007669"/>
    <property type="project" value="TreeGrafter"/>
</dbReference>
<dbReference type="GO" id="GO:0000272">
    <property type="term" value="P:polysaccharide catabolic process"/>
    <property type="evidence" value="ECO:0007669"/>
    <property type="project" value="InterPro"/>
</dbReference>
<dbReference type="EMBL" id="SJPK01000007">
    <property type="protein sequence ID" value="TWT65301.1"/>
    <property type="molecule type" value="Genomic_DNA"/>
</dbReference>
<comment type="subcellular location">
    <subcellularLocation>
        <location evidence="1">Membrane</location>
    </subcellularLocation>
    <subcellularLocation>
        <location evidence="2">Secreted</location>
    </subcellularLocation>
</comment>
<name>A0A5C5XS01_9BACT</name>
<dbReference type="GO" id="GO:0045296">
    <property type="term" value="F:cadherin binding"/>
    <property type="evidence" value="ECO:0007669"/>
    <property type="project" value="TreeGrafter"/>
</dbReference>
<dbReference type="InterPro" id="IPR015919">
    <property type="entry name" value="Cadherin-like_sf"/>
</dbReference>
<dbReference type="Pfam" id="PF00404">
    <property type="entry name" value="Dockerin_1"/>
    <property type="match status" value="1"/>
</dbReference>
<accession>A0A5C5XS01</accession>
<dbReference type="SUPFAM" id="SSF49313">
    <property type="entry name" value="Cadherin-like"/>
    <property type="match status" value="5"/>
</dbReference>
<sequence length="1895" mass="203243">MKRFTSTPLRDWLVGSRSDIPDGESSSAARRRRLSRSIAGTSNRRAAQRRIQLEKLESRQLLAVVSGEVFLDVNQDGLRQDDEVAAADVRVYIDQNTNGKLDAAELSTNTDVDGFYSFPTLNAGDYQVRVDPAAGFVQTAPSVTFGWDDTVVQDENGDYFRAAQLFQVDAQGEVESIGQPTSRRMDGLVQIGDNSLLGIDTRANEVFRVDPYTGERFRISESNLDIVGGLAYDRVGNAVYTLVRGSSEATNRTLARIDTNTASATLIGDGYSGLSSVSDLAFDPVNRRVIGFDNSDDEFFAFDLNGIGGTLARASFTGIDASSMALATAEQLEGVLPGGPTSTSTYVWMFDADDNDRTSTLLVEIPDALPNIVETAIVRASIDVSEAVRPVALTRSAIGNNARDITVTQFESRNGVNFAVAPDVIGFRLLPSRPLTGAGSLGQVGATVVGGAIEEDFVEVSLNRQPDSDVTLNLSRSSGLGGDPGVVLDVNQLTFTPDDWATPRRVRLTPDPAHEVQVITPSTLTATVDAASSDPQFANLPAQTLPVRALPALDADKFDTPVISEILIDGRFTSAVTNTTDQYIELRGKPNEVLPAGTYFVVIEEWSTNTGDISTVIDLSGQSFGENGFLVLLQGANSYDASFGANVLQSDLTGFNGLPGGIFSSAQSNGSLDTPLDDASYFLIQSDTPPAVDDDIDANDDGFIDADSPAADWTTFDAVAMHGYTFNQASFAPIVFVENATNYQPVVERNSRGQTIVSIDGFGYVGRIGDSIGSDYEDWVGGTVDDVGPGFWGGEADEEGLFEFHENELTFPALNDHALDHIGESNFVGGVRGRISLLPSNGDIENGTPPDTTLPAEGVTVFVDTNGNGTRDDLLHVVEPDDAAPPFDINNPLPNDAEYPLTQEYDGVTISWARADGAIVTDDIVSRRQQIGFRTVGNRIFSAGPFDEFYSSNRLRFDFFRPISSASIDVFNSNSRGFVYGRLDAYNAAGELVATSLSSAVSGSQRGRITVSAPGEQIVRVEAYGDDSFNADSFNVSFDSFSYLQPEPVAITDQNGIYEIGGLFPGNYELAVAGTAEVANLLATSTTPFRITKYENFFFDSEFRPNTAPTFPEGTNIVFNLDENPPAGSVIGTIDAYDADNSGLTYEFVAGNSTGLELVVLPDFTAEIRTTADADLDFEAEPERILTVRVSDELGASESARVTLQLNDINEAPVISDAELSVPEGAVAGATTGTVIGRIDAVDPDADSDQQLTYDVIPSTDEDFFENDGSPYFSVDQLTGVVRLTAPLDFEAISSLVLRVRVSDNNSAEGQTPGVAIADKIIRVSDENDPPQVATTSFDVPESATGELANLEAMDPDDGQNHTFQLVNPSSLLHVTAAGQVVLNPGQALDFETAPEIRFDVSVSDNGSPPLATTSTIVLNVQDVNEPAVLNRNSNQNSPASENQPGLLIATLALVDPEGLNSDYAYELLPGPDSDLFQFDPLSGRLQLADGVTLDYEAAPHHDLSFEIVDRTGQLPTTTQPFRVYVNDVNEPAYVTTNKIFVSEVPSPGDEIGRIGVVDPDPNIAGSSLSIEIIGGTAQQFFEFESAANSPGKPVADIDPFLLKVRGDFDLADFRAIDPEDLDLQVRVSDGNSSTVQPIDVQIELNEVNEPPVFNDAILARTFDGEHIVTGTTYRLTIPQDIASDPEDGDFLLRIGQKVRDQNGDVVLDEGGRVKLSLPDWLTFNPDTLELVGRPGRDVHGDIDLVIRALEVGPFPLSVDHEFVLPVAPLQNLADAYDVNNDDAVTSLDALRIINFLNESRTTVATAGSLSDDLVYLDVSGDGFVTELDALQVINELNRLGGVEQEPAGEPTTDPVGASGLDHITVPVDDAFASREDHATREESIDAVFGQSNLF</sequence>
<dbReference type="SUPFAM" id="SSF63446">
    <property type="entry name" value="Type I dockerin domain"/>
    <property type="match status" value="1"/>
</dbReference>
<dbReference type="PROSITE" id="PS50268">
    <property type="entry name" value="CADHERIN_2"/>
    <property type="match status" value="5"/>
</dbReference>
<feature type="region of interest" description="Disordered" evidence="8">
    <location>
        <begin position="20"/>
        <end position="41"/>
    </location>
</feature>
<reference evidence="10 11" key="1">
    <citation type="submission" date="2019-02" db="EMBL/GenBank/DDBJ databases">
        <title>Deep-cultivation of Planctomycetes and their phenomic and genomic characterization uncovers novel biology.</title>
        <authorList>
            <person name="Wiegand S."/>
            <person name="Jogler M."/>
            <person name="Boedeker C."/>
            <person name="Pinto D."/>
            <person name="Vollmers J."/>
            <person name="Rivas-Marin E."/>
            <person name="Kohn T."/>
            <person name="Peeters S.H."/>
            <person name="Heuer A."/>
            <person name="Rast P."/>
            <person name="Oberbeckmann S."/>
            <person name="Bunk B."/>
            <person name="Jeske O."/>
            <person name="Meyerdierks A."/>
            <person name="Storesund J.E."/>
            <person name="Kallscheuer N."/>
            <person name="Luecker S."/>
            <person name="Lage O.M."/>
            <person name="Pohl T."/>
            <person name="Merkel B.J."/>
            <person name="Hornburger P."/>
            <person name="Mueller R.-W."/>
            <person name="Bruemmer F."/>
            <person name="Labrenz M."/>
            <person name="Spormann A.M."/>
            <person name="Op Den Camp H."/>
            <person name="Overmann J."/>
            <person name="Amann R."/>
            <person name="Jetten M.S.M."/>
            <person name="Mascher T."/>
            <person name="Medema M.H."/>
            <person name="Devos D.P."/>
            <person name="Kaster A.-K."/>
            <person name="Ovreas L."/>
            <person name="Rohde M."/>
            <person name="Galperin M.Y."/>
            <person name="Jogler C."/>
        </authorList>
    </citation>
    <scope>NUCLEOTIDE SEQUENCE [LARGE SCALE GENOMIC DNA]</scope>
    <source>
        <strain evidence="10 11">CA85</strain>
    </source>
</reference>
<dbReference type="Pfam" id="PF00028">
    <property type="entry name" value="Cadherin"/>
    <property type="match status" value="2"/>
</dbReference>
<evidence type="ECO:0000259" key="9">
    <source>
        <dbReference type="PROSITE" id="PS50268"/>
    </source>
</evidence>
<evidence type="ECO:0000256" key="2">
    <source>
        <dbReference type="ARBA" id="ARBA00004613"/>
    </source>
</evidence>
<comment type="caution">
    <text evidence="10">The sequence shown here is derived from an EMBL/GenBank/DDBJ whole genome shotgun (WGS) entry which is preliminary data.</text>
</comment>
<dbReference type="GO" id="GO:0004553">
    <property type="term" value="F:hydrolase activity, hydrolyzing O-glycosyl compounds"/>
    <property type="evidence" value="ECO:0007669"/>
    <property type="project" value="InterPro"/>
</dbReference>
<dbReference type="Gene3D" id="2.60.40.10">
    <property type="entry name" value="Immunoglobulins"/>
    <property type="match status" value="2"/>
</dbReference>
<proteinExistence type="predicted"/>
<dbReference type="OrthoDB" id="218787at2"/>
<dbReference type="PANTHER" id="PTHR24027">
    <property type="entry name" value="CADHERIN-23"/>
    <property type="match status" value="1"/>
</dbReference>
<feature type="domain" description="Cadherin" evidence="9">
    <location>
        <begin position="1445"/>
        <end position="1534"/>
    </location>
</feature>
<evidence type="ECO:0000256" key="3">
    <source>
        <dbReference type="ARBA" id="ARBA00022525"/>
    </source>
</evidence>
<feature type="domain" description="Cadherin" evidence="9">
    <location>
        <begin position="1214"/>
        <end position="1333"/>
    </location>
</feature>
<evidence type="ECO:0000313" key="10">
    <source>
        <dbReference type="EMBL" id="TWT65301.1"/>
    </source>
</evidence>
<keyword evidence="7" id="KW-0472">Membrane</keyword>
<keyword evidence="11" id="KW-1185">Reference proteome</keyword>
<evidence type="ECO:0000313" key="11">
    <source>
        <dbReference type="Proteomes" id="UP000318053"/>
    </source>
</evidence>
<dbReference type="GO" id="GO:0005576">
    <property type="term" value="C:extracellular region"/>
    <property type="evidence" value="ECO:0007669"/>
    <property type="project" value="UniProtKB-SubCell"/>
</dbReference>
<dbReference type="Pfam" id="PF17210">
    <property type="entry name" value="SdrD_B"/>
    <property type="match status" value="1"/>
</dbReference>
<dbReference type="PANTHER" id="PTHR24027:SF438">
    <property type="entry name" value="CADHERIN 23"/>
    <property type="match status" value="1"/>
</dbReference>
<protein>
    <submittedName>
        <fullName evidence="10">Cadherin domain protein</fullName>
    </submittedName>
</protein>
<organism evidence="10 11">
    <name type="scientific">Allorhodopirellula solitaria</name>
    <dbReference type="NCBI Taxonomy" id="2527987"/>
    <lineage>
        <taxon>Bacteria</taxon>
        <taxon>Pseudomonadati</taxon>
        <taxon>Planctomycetota</taxon>
        <taxon>Planctomycetia</taxon>
        <taxon>Pirellulales</taxon>
        <taxon>Pirellulaceae</taxon>
        <taxon>Allorhodopirellula</taxon>
    </lineage>
</organism>